<proteinExistence type="predicted"/>
<dbReference type="PROSITE" id="PS00798">
    <property type="entry name" value="ALDOKETO_REDUCTASE_1"/>
    <property type="match status" value="1"/>
</dbReference>
<dbReference type="InterPro" id="IPR020471">
    <property type="entry name" value="AKR"/>
</dbReference>
<feature type="domain" description="NADP-dependent oxidoreductase" evidence="5">
    <location>
        <begin position="18"/>
        <end position="286"/>
    </location>
</feature>
<dbReference type="CDD" id="cd19071">
    <property type="entry name" value="AKR_AKR1-5-like"/>
    <property type="match status" value="1"/>
</dbReference>
<dbReference type="PANTHER" id="PTHR11732">
    <property type="entry name" value="ALDO/KETO REDUCTASE"/>
    <property type="match status" value="1"/>
</dbReference>
<keyword evidence="7" id="KW-1185">Reference proteome</keyword>
<evidence type="ECO:0000313" key="7">
    <source>
        <dbReference type="Proteomes" id="UP000678393"/>
    </source>
</evidence>
<evidence type="ECO:0000259" key="5">
    <source>
        <dbReference type="Pfam" id="PF00248"/>
    </source>
</evidence>
<evidence type="ECO:0000256" key="4">
    <source>
        <dbReference type="PIRSR" id="PIRSR000097-3"/>
    </source>
</evidence>
<sequence length="310" mass="35205">MTISRFLTLNTGFKIPTIGFGTYNLKKEALKEALDYALFVGYRHIDTAVVYGNEEEIGQVIDDRQRAGKLNRKDLFITTKVPNTCMKSQAVLESTQHSLHNLRTNYVDLMLIHHPWACTKKEQGVVTFERVDLLETWNALVALSKGGQACSIGVSNFTIQQLERIVSGSGVSPACVQLECHAYLQQRRLKAYCDSKNIVVSAYAPLGSPNRPKHHVQSSENLLNDPVIVEIAQRYRKTPAQILLNFLLRQGFVVLPKSGNQARIKDNFASSNFNITPQDFDEIVTLDRGLRFFRFLYMKGHPEYFEDEDF</sequence>
<protein>
    <recommendedName>
        <fullName evidence="5">NADP-dependent oxidoreductase domain-containing protein</fullName>
    </recommendedName>
</protein>
<keyword evidence="1" id="KW-0560">Oxidoreductase</keyword>
<feature type="site" description="Lowers pKa of active site Tyr" evidence="4">
    <location>
        <position position="80"/>
    </location>
</feature>
<evidence type="ECO:0000256" key="3">
    <source>
        <dbReference type="PIRSR" id="PIRSR000097-2"/>
    </source>
</evidence>
<dbReference type="Proteomes" id="UP000678393">
    <property type="component" value="Unassembled WGS sequence"/>
</dbReference>
<dbReference type="Pfam" id="PF00248">
    <property type="entry name" value="Aldo_ket_red"/>
    <property type="match status" value="1"/>
</dbReference>
<comment type="caution">
    <text evidence="6">The sequence shown here is derived from an EMBL/GenBank/DDBJ whole genome shotgun (WGS) entry which is preliminary data.</text>
</comment>
<dbReference type="EMBL" id="CAJHNH020008423">
    <property type="protein sequence ID" value="CAG5135551.1"/>
    <property type="molecule type" value="Genomic_DNA"/>
</dbReference>
<dbReference type="InterPro" id="IPR036812">
    <property type="entry name" value="NAD(P)_OxRdtase_dom_sf"/>
</dbReference>
<dbReference type="InterPro" id="IPR023210">
    <property type="entry name" value="NADP_OxRdtase_dom"/>
</dbReference>
<dbReference type="PRINTS" id="PR00069">
    <property type="entry name" value="ALDKETRDTASE"/>
</dbReference>
<dbReference type="FunFam" id="3.20.20.100:FF:000002">
    <property type="entry name" value="2,5-diketo-D-gluconic acid reductase A"/>
    <property type="match status" value="1"/>
</dbReference>
<gene>
    <name evidence="6" type="ORF">CUNI_LOCUS21109</name>
</gene>
<accession>A0A8S4ABY0</accession>
<evidence type="ECO:0000256" key="2">
    <source>
        <dbReference type="PIRSR" id="PIRSR000097-1"/>
    </source>
</evidence>
<dbReference type="InterPro" id="IPR018170">
    <property type="entry name" value="Aldo/ket_reductase_CS"/>
</dbReference>
<dbReference type="OrthoDB" id="416253at2759"/>
<organism evidence="6 7">
    <name type="scientific">Candidula unifasciata</name>
    <dbReference type="NCBI Taxonomy" id="100452"/>
    <lineage>
        <taxon>Eukaryota</taxon>
        <taxon>Metazoa</taxon>
        <taxon>Spiralia</taxon>
        <taxon>Lophotrochozoa</taxon>
        <taxon>Mollusca</taxon>
        <taxon>Gastropoda</taxon>
        <taxon>Heterobranchia</taxon>
        <taxon>Euthyneura</taxon>
        <taxon>Panpulmonata</taxon>
        <taxon>Eupulmonata</taxon>
        <taxon>Stylommatophora</taxon>
        <taxon>Helicina</taxon>
        <taxon>Helicoidea</taxon>
        <taxon>Geomitridae</taxon>
        <taxon>Candidula</taxon>
    </lineage>
</organism>
<evidence type="ECO:0000256" key="1">
    <source>
        <dbReference type="ARBA" id="ARBA00023002"/>
    </source>
</evidence>
<dbReference type="AlphaFoldDB" id="A0A8S4ABY0"/>
<dbReference type="Gene3D" id="3.20.20.100">
    <property type="entry name" value="NADP-dependent oxidoreductase domain"/>
    <property type="match status" value="1"/>
</dbReference>
<feature type="binding site" evidence="3">
    <location>
        <position position="113"/>
    </location>
    <ligand>
        <name>substrate</name>
    </ligand>
</feature>
<dbReference type="GO" id="GO:0016616">
    <property type="term" value="F:oxidoreductase activity, acting on the CH-OH group of donors, NAD or NADP as acceptor"/>
    <property type="evidence" value="ECO:0007669"/>
    <property type="project" value="UniProtKB-ARBA"/>
</dbReference>
<name>A0A8S4ABY0_9EUPU</name>
<dbReference type="SUPFAM" id="SSF51430">
    <property type="entry name" value="NAD(P)-linked oxidoreductase"/>
    <property type="match status" value="1"/>
</dbReference>
<feature type="active site" description="Proton donor" evidence="2">
    <location>
        <position position="51"/>
    </location>
</feature>
<dbReference type="PIRSF" id="PIRSF000097">
    <property type="entry name" value="AKR"/>
    <property type="match status" value="1"/>
</dbReference>
<evidence type="ECO:0000313" key="6">
    <source>
        <dbReference type="EMBL" id="CAG5135551.1"/>
    </source>
</evidence>
<reference evidence="6" key="1">
    <citation type="submission" date="2021-04" db="EMBL/GenBank/DDBJ databases">
        <authorList>
            <consortium name="Molecular Ecology Group"/>
        </authorList>
    </citation>
    <scope>NUCLEOTIDE SEQUENCE</scope>
</reference>